<feature type="compositionally biased region" description="Polar residues" evidence="1">
    <location>
        <begin position="86"/>
        <end position="105"/>
    </location>
</feature>
<feature type="region of interest" description="Disordered" evidence="1">
    <location>
        <begin position="132"/>
        <end position="151"/>
    </location>
</feature>
<reference evidence="2 3" key="1">
    <citation type="submission" date="2020-03" db="EMBL/GenBank/DDBJ databases">
        <title>Metabolic flexibility allows generalist bacteria to become dominant in a frequently disturbed ecosystem.</title>
        <authorList>
            <person name="Chen Y.-J."/>
            <person name="Leung P.M."/>
            <person name="Bay S.K."/>
            <person name="Hugenholtz P."/>
            <person name="Kessler A.J."/>
            <person name="Shelley G."/>
            <person name="Waite D.W."/>
            <person name="Cook P.L."/>
            <person name="Greening C."/>
        </authorList>
    </citation>
    <scope>NUCLEOTIDE SEQUENCE [LARGE SCALE GENOMIC DNA]</scope>
    <source>
        <strain evidence="2">SS_bin_28</strain>
    </source>
</reference>
<dbReference type="AlphaFoldDB" id="A0A7Y2EB42"/>
<dbReference type="Proteomes" id="UP000547674">
    <property type="component" value="Unassembled WGS sequence"/>
</dbReference>
<sequence length="237" mass="26600">MLPRAIRSAGPFLLLSTYLVGCGYVFTYDDAIPEIDTTVHFDVERWDPPDSLAFALPEPPRVEAVIQDAYWYSIIHPRGEEEFKAAQNSRSRAQSRGQTYTGTPQEDQDFPPISEASDTLWVYVDPDSLGNLEHKDPDKLEPEKEAAPRQPIQIDLTPNEERLLIERTETNLKRAQGVVSRLEKKAADNKSLSSQLDQILSFVQGAQTSLGNKNYRGADTLALKAWSLADEVSRQNP</sequence>
<dbReference type="EMBL" id="JABDJR010000516">
    <property type="protein sequence ID" value="NNF07652.1"/>
    <property type="molecule type" value="Genomic_DNA"/>
</dbReference>
<gene>
    <name evidence="2" type="ORF">HKN21_12895</name>
</gene>
<name>A0A7Y2EB42_UNCEI</name>
<proteinExistence type="predicted"/>
<protein>
    <submittedName>
        <fullName evidence="2">Uncharacterized protein</fullName>
    </submittedName>
</protein>
<evidence type="ECO:0000313" key="3">
    <source>
        <dbReference type="Proteomes" id="UP000547674"/>
    </source>
</evidence>
<comment type="caution">
    <text evidence="2">The sequence shown here is derived from an EMBL/GenBank/DDBJ whole genome shotgun (WGS) entry which is preliminary data.</text>
</comment>
<evidence type="ECO:0000313" key="2">
    <source>
        <dbReference type="EMBL" id="NNF07652.1"/>
    </source>
</evidence>
<accession>A0A7Y2EB42</accession>
<organism evidence="2 3">
    <name type="scientific">Eiseniibacteriota bacterium</name>
    <dbReference type="NCBI Taxonomy" id="2212470"/>
    <lineage>
        <taxon>Bacteria</taxon>
        <taxon>Candidatus Eiseniibacteriota</taxon>
    </lineage>
</organism>
<evidence type="ECO:0000256" key="1">
    <source>
        <dbReference type="SAM" id="MobiDB-lite"/>
    </source>
</evidence>
<feature type="region of interest" description="Disordered" evidence="1">
    <location>
        <begin position="83"/>
        <end position="112"/>
    </location>
</feature>
<feature type="compositionally biased region" description="Basic and acidic residues" evidence="1">
    <location>
        <begin position="132"/>
        <end position="147"/>
    </location>
</feature>